<proteinExistence type="predicted"/>
<name>A0AAU7T6A2_9ACTN</name>
<dbReference type="InterPro" id="IPR055170">
    <property type="entry name" value="GFO_IDH_MocA-like_dom"/>
</dbReference>
<dbReference type="InterPro" id="IPR051317">
    <property type="entry name" value="Gfo/Idh/MocA_oxidoreduct"/>
</dbReference>
<reference evidence="3" key="1">
    <citation type="submission" date="2024-06" db="EMBL/GenBank/DDBJ databases">
        <title>Kribbella sp. strain HUAS MG21 genome sequences.</title>
        <authorList>
            <person name="Mo P."/>
        </authorList>
    </citation>
    <scope>NUCLEOTIDE SEQUENCE</scope>
    <source>
        <strain evidence="3">HUAS MG21</strain>
    </source>
</reference>
<accession>A0AAU7T6A2</accession>
<dbReference type="Gene3D" id="3.40.50.720">
    <property type="entry name" value="NAD(P)-binding Rossmann-like Domain"/>
    <property type="match status" value="1"/>
</dbReference>
<organism evidence="3">
    <name type="scientific">Kribbella sp. HUAS MG21</name>
    <dbReference type="NCBI Taxonomy" id="3160966"/>
    <lineage>
        <taxon>Bacteria</taxon>
        <taxon>Bacillati</taxon>
        <taxon>Actinomycetota</taxon>
        <taxon>Actinomycetes</taxon>
        <taxon>Propionibacteriales</taxon>
        <taxon>Kribbellaceae</taxon>
        <taxon>Kribbella</taxon>
    </lineage>
</organism>
<evidence type="ECO:0000259" key="2">
    <source>
        <dbReference type="Pfam" id="PF22725"/>
    </source>
</evidence>
<sequence>MRLLQVGLGGWGRDWATTVVPAVPEVTPVGYVDTAPESLRALVDVAGDARCFADFDEAVLATRPDAVLVTANLAGHVPAARAAVEAGLPVLVEKPLAPSMDEARALVDFAAQKGVTVMVSQNYRFQPAVHAVRRIVREGALGALHSVSIDFRRTTPKGPPAPGRPVLTDPLLGDMAIHHFDLIRAVTGVEAREVVCRTWQPDGFRYGGPPAAAALITLTDGVVVSYRGSWVSSGATTAWGGEWRMEFDGGEVWWTSRPDGSEPGVTEAVRIRFAGGDESSLTLPTMPRTDRAGSLTAFETAVREGRRPETSAADNLGSLAITYAAITSGRTGVPVAPWATSASR</sequence>
<dbReference type="RefSeq" id="WP_350275044.1">
    <property type="nucleotide sequence ID" value="NZ_CP158165.1"/>
</dbReference>
<dbReference type="PANTHER" id="PTHR43708">
    <property type="entry name" value="CONSERVED EXPRESSED OXIDOREDUCTASE (EUROFUNG)"/>
    <property type="match status" value="1"/>
</dbReference>
<dbReference type="GO" id="GO:0000166">
    <property type="term" value="F:nucleotide binding"/>
    <property type="evidence" value="ECO:0007669"/>
    <property type="project" value="InterPro"/>
</dbReference>
<dbReference type="InterPro" id="IPR000683">
    <property type="entry name" value="Gfo/Idh/MocA-like_OxRdtase_N"/>
</dbReference>
<dbReference type="Gene3D" id="3.30.360.10">
    <property type="entry name" value="Dihydrodipicolinate Reductase, domain 2"/>
    <property type="match status" value="1"/>
</dbReference>
<protein>
    <submittedName>
        <fullName evidence="3">Gfo/Idh/MocA family oxidoreductase</fullName>
    </submittedName>
</protein>
<dbReference type="SUPFAM" id="SSF51735">
    <property type="entry name" value="NAD(P)-binding Rossmann-fold domains"/>
    <property type="match status" value="1"/>
</dbReference>
<feature type="domain" description="Gfo/Idh/MocA-like oxidoreductase N-terminal" evidence="1">
    <location>
        <begin position="4"/>
        <end position="120"/>
    </location>
</feature>
<dbReference type="Pfam" id="PF22725">
    <property type="entry name" value="GFO_IDH_MocA_C3"/>
    <property type="match status" value="1"/>
</dbReference>
<dbReference type="EMBL" id="CP158165">
    <property type="protein sequence ID" value="XBV22198.1"/>
    <property type="molecule type" value="Genomic_DNA"/>
</dbReference>
<dbReference type="InterPro" id="IPR036291">
    <property type="entry name" value="NAD(P)-bd_dom_sf"/>
</dbReference>
<dbReference type="SUPFAM" id="SSF55347">
    <property type="entry name" value="Glyceraldehyde-3-phosphate dehydrogenase-like, C-terminal domain"/>
    <property type="match status" value="1"/>
</dbReference>
<feature type="domain" description="GFO/IDH/MocA-like oxidoreductase" evidence="2">
    <location>
        <begin position="130"/>
        <end position="248"/>
    </location>
</feature>
<dbReference type="PANTHER" id="PTHR43708:SF8">
    <property type="entry name" value="OXIDOREDUCTASE"/>
    <property type="match status" value="1"/>
</dbReference>
<evidence type="ECO:0000259" key="1">
    <source>
        <dbReference type="Pfam" id="PF01408"/>
    </source>
</evidence>
<evidence type="ECO:0000313" key="3">
    <source>
        <dbReference type="EMBL" id="XBV22198.1"/>
    </source>
</evidence>
<gene>
    <name evidence="3" type="ORF">ABN611_26985</name>
</gene>
<dbReference type="AlphaFoldDB" id="A0AAU7T6A2"/>
<dbReference type="Pfam" id="PF01408">
    <property type="entry name" value="GFO_IDH_MocA"/>
    <property type="match status" value="1"/>
</dbReference>